<dbReference type="AlphaFoldDB" id="A0A3E0WJB9"/>
<name>A0A3E0WJB9_9BACI</name>
<evidence type="ECO:0000313" key="1">
    <source>
        <dbReference type="EMBL" id="RFA32241.1"/>
    </source>
</evidence>
<evidence type="ECO:0000313" key="2">
    <source>
        <dbReference type="Proteomes" id="UP000256488"/>
    </source>
</evidence>
<dbReference type="Proteomes" id="UP000256488">
    <property type="component" value="Unassembled WGS sequence"/>
</dbReference>
<comment type="caution">
    <text evidence="1">The sequence shown here is derived from an EMBL/GenBank/DDBJ whole genome shotgun (WGS) entry which is preliminary data.</text>
</comment>
<accession>A0A3E0WJB9</accession>
<sequence>MNHIHKKFDLPADARVIAFLSCFPKKSGVCFTHKGAYWRLIGRGKGIFSWEQLNNTASVKLKDGVLYLDDKKSLDITGTSYPHDLFIEMLEEIKTASLD</sequence>
<proteinExistence type="predicted"/>
<dbReference type="EMBL" id="NFZX01000072">
    <property type="protein sequence ID" value="RFA32241.1"/>
    <property type="molecule type" value="Genomic_DNA"/>
</dbReference>
<gene>
    <name evidence="1" type="ORF">CAI16_18620</name>
</gene>
<reference evidence="1 2" key="1">
    <citation type="submission" date="2017-05" db="EMBL/GenBank/DDBJ databases">
        <title>Virgibacillus sp. AK90 isolated from a saltern of Kakinada, India.</title>
        <authorList>
            <person name="Gupta V."/>
            <person name="Sidhu C."/>
            <person name="Korpole S."/>
            <person name="Pinnaka A.K."/>
        </authorList>
    </citation>
    <scope>NUCLEOTIDE SEQUENCE [LARGE SCALE GENOMIC DNA]</scope>
    <source>
        <strain evidence="1 2">AK90</strain>
    </source>
</reference>
<organism evidence="1 2">
    <name type="scientific">Virgibacillus dokdonensis</name>
    <dbReference type="NCBI Taxonomy" id="302167"/>
    <lineage>
        <taxon>Bacteria</taxon>
        <taxon>Bacillati</taxon>
        <taxon>Bacillota</taxon>
        <taxon>Bacilli</taxon>
        <taxon>Bacillales</taxon>
        <taxon>Bacillaceae</taxon>
        <taxon>Virgibacillus</taxon>
    </lineage>
</organism>
<protein>
    <submittedName>
        <fullName evidence="1">Uncharacterized protein</fullName>
    </submittedName>
</protein>